<keyword evidence="4" id="KW-0288">FMN</keyword>
<evidence type="ECO:0000256" key="2">
    <source>
        <dbReference type="ARBA" id="ARBA00007301"/>
    </source>
</evidence>
<keyword evidence="9" id="KW-1185">Reference proteome</keyword>
<protein>
    <submittedName>
        <fullName evidence="8">Phenazine biosynthesis FMN-dependent oxidase PhzG</fullName>
    </submittedName>
</protein>
<dbReference type="RefSeq" id="WP_344682071.1">
    <property type="nucleotide sequence ID" value="NZ_BAAAUX010000016.1"/>
</dbReference>
<evidence type="ECO:0000256" key="1">
    <source>
        <dbReference type="ARBA" id="ARBA00001917"/>
    </source>
</evidence>
<dbReference type="EMBL" id="BAAAUX010000016">
    <property type="protein sequence ID" value="GAA2801860.1"/>
    <property type="molecule type" value="Genomic_DNA"/>
</dbReference>
<dbReference type="PIRSF" id="PIRSF000190">
    <property type="entry name" value="Pyd_amn-ph_oxd"/>
    <property type="match status" value="1"/>
</dbReference>
<evidence type="ECO:0000259" key="7">
    <source>
        <dbReference type="Pfam" id="PF10590"/>
    </source>
</evidence>
<dbReference type="Pfam" id="PF01243">
    <property type="entry name" value="PNPOx_N"/>
    <property type="match status" value="1"/>
</dbReference>
<dbReference type="Gene3D" id="2.30.110.10">
    <property type="entry name" value="Electron Transport, Fmn-binding Protein, Chain A"/>
    <property type="match status" value="1"/>
</dbReference>
<dbReference type="PANTHER" id="PTHR10851">
    <property type="entry name" value="PYRIDOXINE-5-PHOSPHATE OXIDASE"/>
    <property type="match status" value="1"/>
</dbReference>
<evidence type="ECO:0000256" key="3">
    <source>
        <dbReference type="ARBA" id="ARBA00022630"/>
    </source>
</evidence>
<sequence>MSNSNGTIAPELSMPEFYDPPAEPIGLYNRWYERAVEHGVQEANALAFATVDERGRAWSRMIRVIEVSEEGLLFATHAHSQKGRDLATTPWASGVLYWPELKQQVILGGPVSRLSDEKSDELWYRRPPATNAISVVARQSDPLDDEDALRAEARRLADRGEQLPRPNGFGAYRMALHAIEFWHDGTERLHLRLRYDWENGAWRSNRLHP</sequence>
<proteinExistence type="inferred from homology"/>
<dbReference type="Pfam" id="PF10590">
    <property type="entry name" value="PNP_phzG_C"/>
    <property type="match status" value="1"/>
</dbReference>
<keyword evidence="5" id="KW-0560">Oxidoreductase</keyword>
<dbReference type="InterPro" id="IPR019576">
    <property type="entry name" value="Pyridoxamine_oxidase_dimer_C"/>
</dbReference>
<feature type="domain" description="Pyridoxamine 5'-phosphate oxidase N-terminal" evidence="6">
    <location>
        <begin position="35"/>
        <end position="156"/>
    </location>
</feature>
<evidence type="ECO:0000256" key="4">
    <source>
        <dbReference type="ARBA" id="ARBA00022643"/>
    </source>
</evidence>
<comment type="cofactor">
    <cofactor evidence="1">
        <name>FMN</name>
        <dbReference type="ChEBI" id="CHEBI:58210"/>
    </cofactor>
</comment>
<evidence type="ECO:0000313" key="9">
    <source>
        <dbReference type="Proteomes" id="UP001500979"/>
    </source>
</evidence>
<dbReference type="InterPro" id="IPR000659">
    <property type="entry name" value="Pyridox_Oxase"/>
</dbReference>
<keyword evidence="3" id="KW-0285">Flavoprotein</keyword>
<accession>A0ABN3VH48</accession>
<gene>
    <name evidence="8" type="primary">phzG_2</name>
    <name evidence="8" type="ORF">GCM10010470_41130</name>
</gene>
<reference evidence="8 9" key="1">
    <citation type="journal article" date="2019" name="Int. J. Syst. Evol. Microbiol.">
        <title>The Global Catalogue of Microorganisms (GCM) 10K type strain sequencing project: providing services to taxonomists for standard genome sequencing and annotation.</title>
        <authorList>
            <consortium name="The Broad Institute Genomics Platform"/>
            <consortium name="The Broad Institute Genome Sequencing Center for Infectious Disease"/>
            <person name="Wu L."/>
            <person name="Ma J."/>
        </authorList>
    </citation>
    <scope>NUCLEOTIDE SEQUENCE [LARGE SCALE GENOMIC DNA]</scope>
    <source>
        <strain evidence="8 9">JCM 9383</strain>
    </source>
</reference>
<evidence type="ECO:0000313" key="8">
    <source>
        <dbReference type="EMBL" id="GAA2801860.1"/>
    </source>
</evidence>
<dbReference type="InterPro" id="IPR011576">
    <property type="entry name" value="Pyridox_Oxase_N"/>
</dbReference>
<dbReference type="PANTHER" id="PTHR10851:SF0">
    <property type="entry name" value="PYRIDOXINE-5'-PHOSPHATE OXIDASE"/>
    <property type="match status" value="1"/>
</dbReference>
<dbReference type="InterPro" id="IPR053451">
    <property type="entry name" value="Phenazine_biosynth_oxidase"/>
</dbReference>
<comment type="similarity">
    <text evidence="2">Belongs to the pyridoxamine 5'-phosphate oxidase family.</text>
</comment>
<dbReference type="Proteomes" id="UP001500979">
    <property type="component" value="Unassembled WGS sequence"/>
</dbReference>
<organism evidence="8 9">
    <name type="scientific">Saccharopolyspora taberi</name>
    <dbReference type="NCBI Taxonomy" id="60895"/>
    <lineage>
        <taxon>Bacteria</taxon>
        <taxon>Bacillati</taxon>
        <taxon>Actinomycetota</taxon>
        <taxon>Actinomycetes</taxon>
        <taxon>Pseudonocardiales</taxon>
        <taxon>Pseudonocardiaceae</taxon>
        <taxon>Saccharopolyspora</taxon>
    </lineage>
</organism>
<dbReference type="InterPro" id="IPR012349">
    <property type="entry name" value="Split_barrel_FMN-bd"/>
</dbReference>
<comment type="caution">
    <text evidence="8">The sequence shown here is derived from an EMBL/GenBank/DDBJ whole genome shotgun (WGS) entry which is preliminary data.</text>
</comment>
<dbReference type="SUPFAM" id="SSF50475">
    <property type="entry name" value="FMN-binding split barrel"/>
    <property type="match status" value="1"/>
</dbReference>
<dbReference type="NCBIfam" id="NF038138">
    <property type="entry name" value="phena_PhzG"/>
    <property type="match status" value="1"/>
</dbReference>
<dbReference type="NCBIfam" id="NF004231">
    <property type="entry name" value="PRK05679.1"/>
    <property type="match status" value="1"/>
</dbReference>
<evidence type="ECO:0000256" key="5">
    <source>
        <dbReference type="ARBA" id="ARBA00023002"/>
    </source>
</evidence>
<feature type="domain" description="Pyridoxine 5'-phosphate oxidase dimerisation C-terminal" evidence="7">
    <location>
        <begin position="169"/>
        <end position="209"/>
    </location>
</feature>
<name>A0ABN3VH48_9PSEU</name>
<evidence type="ECO:0000259" key="6">
    <source>
        <dbReference type="Pfam" id="PF01243"/>
    </source>
</evidence>